<evidence type="ECO:0000313" key="9">
    <source>
        <dbReference type="EMBL" id="MBB3185874.1"/>
    </source>
</evidence>
<sequence>MKHLIRFVILMLLQVLIFDNIRFLGYVNPLFYIWFILGLPSNINRSALLIIAFLTGSILDIFSNTPGMYAFATVFVAYMRAPVLKVVVPRDNTLAFYEPSVKILGLPVYVKYAAFLIVLLHLLLFSLEAFTFVHYEMVLIKTVINASLTLLFVLSVQKSKI</sequence>
<comment type="caution">
    <text evidence="9">The sequence shown here is derived from an EMBL/GenBank/DDBJ whole genome shotgun (WGS) entry which is preliminary data.</text>
</comment>
<feature type="transmembrane region" description="Helical" evidence="8">
    <location>
        <begin position="108"/>
        <end position="126"/>
    </location>
</feature>
<feature type="transmembrane region" description="Helical" evidence="8">
    <location>
        <begin position="67"/>
        <end position="88"/>
    </location>
</feature>
<dbReference type="AlphaFoldDB" id="A0A7W5DNU3"/>
<feature type="transmembrane region" description="Helical" evidence="8">
    <location>
        <begin position="138"/>
        <end position="156"/>
    </location>
</feature>
<dbReference type="InterPro" id="IPR007227">
    <property type="entry name" value="Cell_shape_determining_MreD"/>
</dbReference>
<evidence type="ECO:0000256" key="5">
    <source>
        <dbReference type="ARBA" id="ARBA00022960"/>
    </source>
</evidence>
<protein>
    <submittedName>
        <fullName evidence="9">Rod shape-determining protein MreD</fullName>
    </submittedName>
</protein>
<keyword evidence="6 8" id="KW-1133">Transmembrane helix</keyword>
<comment type="subcellular location">
    <subcellularLocation>
        <location evidence="1">Cell membrane</location>
        <topology evidence="1">Multi-pass membrane protein</topology>
    </subcellularLocation>
</comment>
<accession>A0A7W5DNU3</accession>
<feature type="transmembrane region" description="Helical" evidence="8">
    <location>
        <begin position="7"/>
        <end position="25"/>
    </location>
</feature>
<dbReference type="EMBL" id="JACHYB010000001">
    <property type="protein sequence ID" value="MBB3185874.1"/>
    <property type="molecule type" value="Genomic_DNA"/>
</dbReference>
<proteinExistence type="inferred from homology"/>
<feature type="transmembrane region" description="Helical" evidence="8">
    <location>
        <begin position="31"/>
        <end position="55"/>
    </location>
</feature>
<reference evidence="9 10" key="1">
    <citation type="submission" date="2020-08" db="EMBL/GenBank/DDBJ databases">
        <title>Genomic Encyclopedia of Type Strains, Phase IV (KMG-IV): sequencing the most valuable type-strain genomes for metagenomic binning, comparative biology and taxonomic classification.</title>
        <authorList>
            <person name="Goeker M."/>
        </authorList>
    </citation>
    <scope>NUCLEOTIDE SEQUENCE [LARGE SCALE GENOMIC DNA]</scope>
    <source>
        <strain evidence="9 10">DSM 27471</strain>
    </source>
</reference>
<evidence type="ECO:0000256" key="2">
    <source>
        <dbReference type="ARBA" id="ARBA00007776"/>
    </source>
</evidence>
<name>A0A7W5DNU3_9PORP</name>
<comment type="similarity">
    <text evidence="2">Belongs to the MreD family.</text>
</comment>
<dbReference type="Proteomes" id="UP000544222">
    <property type="component" value="Unassembled WGS sequence"/>
</dbReference>
<evidence type="ECO:0000256" key="1">
    <source>
        <dbReference type="ARBA" id="ARBA00004651"/>
    </source>
</evidence>
<dbReference type="GO" id="GO:0005886">
    <property type="term" value="C:plasma membrane"/>
    <property type="evidence" value="ECO:0007669"/>
    <property type="project" value="UniProtKB-SubCell"/>
</dbReference>
<evidence type="ECO:0000256" key="4">
    <source>
        <dbReference type="ARBA" id="ARBA00022692"/>
    </source>
</evidence>
<gene>
    <name evidence="9" type="ORF">FHX64_000037</name>
</gene>
<organism evidence="9 10">
    <name type="scientific">Microbacter margulisiae</name>
    <dbReference type="NCBI Taxonomy" id="1350067"/>
    <lineage>
        <taxon>Bacteria</taxon>
        <taxon>Pseudomonadati</taxon>
        <taxon>Bacteroidota</taxon>
        <taxon>Bacteroidia</taxon>
        <taxon>Bacteroidales</taxon>
        <taxon>Porphyromonadaceae</taxon>
        <taxon>Microbacter</taxon>
    </lineage>
</organism>
<keyword evidence="3" id="KW-1003">Cell membrane</keyword>
<dbReference type="GO" id="GO:0008360">
    <property type="term" value="P:regulation of cell shape"/>
    <property type="evidence" value="ECO:0007669"/>
    <property type="project" value="UniProtKB-KW"/>
</dbReference>
<evidence type="ECO:0000256" key="8">
    <source>
        <dbReference type="SAM" id="Phobius"/>
    </source>
</evidence>
<keyword evidence="10" id="KW-1185">Reference proteome</keyword>
<keyword evidence="5" id="KW-0133">Cell shape</keyword>
<evidence type="ECO:0000313" key="10">
    <source>
        <dbReference type="Proteomes" id="UP000544222"/>
    </source>
</evidence>
<dbReference type="NCBIfam" id="TIGR03426">
    <property type="entry name" value="shape_MreD"/>
    <property type="match status" value="1"/>
</dbReference>
<evidence type="ECO:0000256" key="6">
    <source>
        <dbReference type="ARBA" id="ARBA00022989"/>
    </source>
</evidence>
<keyword evidence="4 8" id="KW-0812">Transmembrane</keyword>
<evidence type="ECO:0000256" key="7">
    <source>
        <dbReference type="ARBA" id="ARBA00023136"/>
    </source>
</evidence>
<dbReference type="RefSeq" id="WP_183411829.1">
    <property type="nucleotide sequence ID" value="NZ_JACHYB010000001.1"/>
</dbReference>
<keyword evidence="7 8" id="KW-0472">Membrane</keyword>
<evidence type="ECO:0000256" key="3">
    <source>
        <dbReference type="ARBA" id="ARBA00022475"/>
    </source>
</evidence>